<reference evidence="1 2" key="1">
    <citation type="submission" date="2016-04" db="EMBL/GenBank/DDBJ databases">
        <title>Genome analyses suggest a sexual origin of heterokaryosis in a supposedly ancient asexual fungus.</title>
        <authorList>
            <person name="Ropars J."/>
            <person name="Sedzielewska K."/>
            <person name="Noel J."/>
            <person name="Charron P."/>
            <person name="Farinelli L."/>
            <person name="Marton T."/>
            <person name="Kruger M."/>
            <person name="Pelin A."/>
            <person name="Brachmann A."/>
            <person name="Corradi N."/>
        </authorList>
    </citation>
    <scope>NUCLEOTIDE SEQUENCE [LARGE SCALE GENOMIC DNA]</scope>
    <source>
        <strain evidence="1 2">C2</strain>
    </source>
</reference>
<sequence>MIIQPNFQEYSDNPSSIPPIQQSVDYQQDSIPQQSFNTMDIQPTFQEYSDNNTSPIPSNSTEVQLTAIGREGGPWFSWKSISSIIPTEPLTSPVSTDKFALSITRAPLDNNNCASRPFAVSESALEASLPPVCTARTLATGAFNDLMDELSKRVASILQSSIVDSPSRNHIKISLKRRCSGEFPD</sequence>
<evidence type="ECO:0000313" key="1">
    <source>
        <dbReference type="EMBL" id="PKK60322.1"/>
    </source>
</evidence>
<proteinExistence type="predicted"/>
<evidence type="ECO:0000313" key="2">
    <source>
        <dbReference type="Proteomes" id="UP000233469"/>
    </source>
</evidence>
<gene>
    <name evidence="1" type="ORF">RhiirC2_793499</name>
</gene>
<dbReference type="Proteomes" id="UP000233469">
    <property type="component" value="Unassembled WGS sequence"/>
</dbReference>
<comment type="caution">
    <text evidence="1">The sequence shown here is derived from an EMBL/GenBank/DDBJ whole genome shotgun (WGS) entry which is preliminary data.</text>
</comment>
<dbReference type="EMBL" id="LLXL01002637">
    <property type="protein sequence ID" value="PKK60322.1"/>
    <property type="molecule type" value="Genomic_DNA"/>
</dbReference>
<name>A0A2N1MFB6_9GLOM</name>
<accession>A0A2N1MFB6</accession>
<dbReference type="VEuPathDB" id="FungiDB:FUN_003572"/>
<organism evidence="1 2">
    <name type="scientific">Rhizophagus irregularis</name>
    <dbReference type="NCBI Taxonomy" id="588596"/>
    <lineage>
        <taxon>Eukaryota</taxon>
        <taxon>Fungi</taxon>
        <taxon>Fungi incertae sedis</taxon>
        <taxon>Mucoromycota</taxon>
        <taxon>Glomeromycotina</taxon>
        <taxon>Glomeromycetes</taxon>
        <taxon>Glomerales</taxon>
        <taxon>Glomeraceae</taxon>
        <taxon>Rhizophagus</taxon>
    </lineage>
</organism>
<protein>
    <submittedName>
        <fullName evidence="1">Uncharacterized protein</fullName>
    </submittedName>
</protein>
<dbReference type="AlphaFoldDB" id="A0A2N1MFB6"/>
<reference evidence="1 2" key="2">
    <citation type="submission" date="2017-10" db="EMBL/GenBank/DDBJ databases">
        <title>Extensive intraspecific genome diversity in a model arbuscular mycorrhizal fungus.</title>
        <authorList>
            <person name="Chen E.C.H."/>
            <person name="Morin E."/>
            <person name="Baudet D."/>
            <person name="Noel J."/>
            <person name="Ndikumana S."/>
            <person name="Charron P."/>
            <person name="St-Onge C."/>
            <person name="Giorgi J."/>
            <person name="Grigoriev I.V."/>
            <person name="Roux C."/>
            <person name="Martin F.M."/>
            <person name="Corradi N."/>
        </authorList>
    </citation>
    <scope>NUCLEOTIDE SEQUENCE [LARGE SCALE GENOMIC DNA]</scope>
    <source>
        <strain evidence="1 2">C2</strain>
    </source>
</reference>